<evidence type="ECO:0000313" key="4">
    <source>
        <dbReference type="EMBL" id="UYQ71799.1"/>
    </source>
</evidence>
<dbReference type="PANTHER" id="PTHR38731:SF3">
    <property type="entry name" value="BLL6125 PROTEIN"/>
    <property type="match status" value="1"/>
</dbReference>
<evidence type="ECO:0000259" key="3">
    <source>
        <dbReference type="Pfam" id="PF04773"/>
    </source>
</evidence>
<dbReference type="Proteomes" id="UP001163882">
    <property type="component" value="Chromosome"/>
</dbReference>
<evidence type="ECO:0000313" key="5">
    <source>
        <dbReference type="Proteomes" id="UP001163882"/>
    </source>
</evidence>
<evidence type="ECO:0000256" key="2">
    <source>
        <dbReference type="SAM" id="SignalP"/>
    </source>
</evidence>
<feature type="signal peptide" evidence="2">
    <location>
        <begin position="1"/>
        <end position="22"/>
    </location>
</feature>
<protein>
    <submittedName>
        <fullName evidence="4">FecR domain-containing protein</fullName>
    </submittedName>
</protein>
<keyword evidence="5" id="KW-1185">Reference proteome</keyword>
<dbReference type="EMBL" id="CP107716">
    <property type="protein sequence ID" value="UYQ71799.1"/>
    <property type="molecule type" value="Genomic_DNA"/>
</dbReference>
<feature type="region of interest" description="Disordered" evidence="1">
    <location>
        <begin position="185"/>
        <end position="288"/>
    </location>
</feature>
<name>A0ABY6IQS4_9HYPH</name>
<reference evidence="4" key="1">
    <citation type="submission" date="2022-10" db="EMBL/GenBank/DDBJ databases">
        <title>YIM 151497 complete genome.</title>
        <authorList>
            <person name="Chen X."/>
        </authorList>
    </citation>
    <scope>NUCLEOTIDE SEQUENCE</scope>
    <source>
        <strain evidence="4">YIM 151497</strain>
    </source>
</reference>
<sequence length="288" mass="29043">MNIFKTALAFAAALMASQPTIAGEWQADRLRGVVLAMVDETWIPISIGDVIEDSRIIRTGANGHVTFRSGEQVLEMRPNSQIQISALEGRDYTWVLHSGGEITADVEALDVEHFGIRTHHMVAVVKGTRFTVFADENGGDVSVERGTVSVTESERGLSVAINAGQRAVGGSGRLAVEGQGQLPTVIDAAGRPVNVPTGTQSNGMSNSSDAPGNSGNAPGRSGEAPGNSGNTPGQSGGAPGNSGDAPGNSGNAPGRSAEAPGNSGNAPGRSGEAPGKSGNAPGNGVGQG</sequence>
<gene>
    <name evidence="4" type="ORF">OF122_17415</name>
</gene>
<evidence type="ECO:0000256" key="1">
    <source>
        <dbReference type="SAM" id="MobiDB-lite"/>
    </source>
</evidence>
<keyword evidence="2" id="KW-0732">Signal</keyword>
<accession>A0ABY6IQS4</accession>
<dbReference type="RefSeq" id="WP_264225447.1">
    <property type="nucleotide sequence ID" value="NZ_CP107716.1"/>
</dbReference>
<feature type="compositionally biased region" description="Polar residues" evidence="1">
    <location>
        <begin position="196"/>
        <end position="216"/>
    </location>
</feature>
<proteinExistence type="predicted"/>
<feature type="chain" id="PRO_5045700922" evidence="2">
    <location>
        <begin position="23"/>
        <end position="288"/>
    </location>
</feature>
<feature type="domain" description="FecR protein" evidence="3">
    <location>
        <begin position="57"/>
        <end position="148"/>
    </location>
</feature>
<organism evidence="4 5">
    <name type="scientific">Pelagibacterium flavum</name>
    <dbReference type="NCBI Taxonomy" id="2984530"/>
    <lineage>
        <taxon>Bacteria</taxon>
        <taxon>Pseudomonadati</taxon>
        <taxon>Pseudomonadota</taxon>
        <taxon>Alphaproteobacteria</taxon>
        <taxon>Hyphomicrobiales</taxon>
        <taxon>Devosiaceae</taxon>
        <taxon>Pelagibacterium</taxon>
    </lineage>
</organism>
<dbReference type="Pfam" id="PF04773">
    <property type="entry name" value="FecR"/>
    <property type="match status" value="1"/>
</dbReference>
<dbReference type="PANTHER" id="PTHR38731">
    <property type="entry name" value="LIPL45-RELATED LIPOPROTEIN-RELATED"/>
    <property type="match status" value="1"/>
</dbReference>
<dbReference type="InterPro" id="IPR006860">
    <property type="entry name" value="FecR"/>
</dbReference>
<dbReference type="Gene3D" id="2.60.120.1440">
    <property type="match status" value="1"/>
</dbReference>